<evidence type="ECO:0000256" key="1">
    <source>
        <dbReference type="ARBA" id="ARBA00022729"/>
    </source>
</evidence>
<dbReference type="InterPro" id="IPR011964">
    <property type="entry name" value="YVTN_b-propeller_repeat"/>
</dbReference>
<dbReference type="EMBL" id="CP063849">
    <property type="protein sequence ID" value="QOY85901.1"/>
    <property type="molecule type" value="Genomic_DNA"/>
</dbReference>
<dbReference type="KEGG" id="pfer:IRI77_24190"/>
<protein>
    <submittedName>
        <fullName evidence="4">YncE family protein</fullName>
    </submittedName>
</protein>
<gene>
    <name evidence="4" type="ORF">IRI77_24190</name>
</gene>
<evidence type="ECO:0000256" key="2">
    <source>
        <dbReference type="SAM" id="SignalP"/>
    </source>
</evidence>
<evidence type="ECO:0000313" key="4">
    <source>
        <dbReference type="EMBL" id="QOY85901.1"/>
    </source>
</evidence>
<evidence type="ECO:0000259" key="3">
    <source>
        <dbReference type="Pfam" id="PF21783"/>
    </source>
</evidence>
<dbReference type="SUPFAM" id="SSF50974">
    <property type="entry name" value="Nitrous oxide reductase, N-terminal domain"/>
    <property type="match status" value="1"/>
</dbReference>
<keyword evidence="1 2" id="KW-0732">Signal</keyword>
<dbReference type="InterPro" id="IPR051200">
    <property type="entry name" value="Host-pathogen_enzymatic-act"/>
</dbReference>
<dbReference type="InterPro" id="IPR015943">
    <property type="entry name" value="WD40/YVTN_repeat-like_dom_sf"/>
</dbReference>
<sequence>MKRCLMILLAAGVMPGVQGGDRVYTADQTSNTVSVIDPATNKLLGSIHLGEDVPTALLPLYRGELLVHGLGFSSDHKTLSVVSIGSNSVTLIDTETNTVKGKIYLGRSPHEAFFRPDGKELWAAVRGENYVSVIDPIRRKEIRRIETANGPGMVLFRPDGRYAFVPSSFTPELDVIEVSTYRVVARIPQVSPFSPNLAVDQDEVWLTLKDSGKTQVVSAKPPFATTAVLETGPITNHVTFLSNPNGRFAYVSVGGKDQVLVYRRVQGSTPQLVSTIKTGDLPHGIWGSGDGSRVYVGLENGDAVQAIDTGSNEIIATIPVGQLPQALVYVPQATSSDRGTANLKPLEHAAEALHLTLAAPEGSGSTAHASVSINSLGLIDSLQIAATGLTPGSRYRLVLVGGTEPQDLATFTAGIGGVAITQTLGPLKRVVAGSHATAPLQLEVRSAEPGASQVVLQQARPIVDQQ</sequence>
<dbReference type="Pfam" id="PF21783">
    <property type="entry name" value="YNCE"/>
    <property type="match status" value="1"/>
</dbReference>
<proteinExistence type="predicted"/>
<feature type="signal peptide" evidence="2">
    <location>
        <begin position="1"/>
        <end position="19"/>
    </location>
</feature>
<dbReference type="InterPro" id="IPR048433">
    <property type="entry name" value="YNCE-like_beta-prop"/>
</dbReference>
<dbReference type="RefSeq" id="WP_194447571.1">
    <property type="nucleotide sequence ID" value="NZ_CP063849.1"/>
</dbReference>
<name>A0A7S7NLN0_PALFE</name>
<feature type="chain" id="PRO_5032655940" evidence="2">
    <location>
        <begin position="20"/>
        <end position="466"/>
    </location>
</feature>
<feature type="domain" description="YNCE-like beta-propeller" evidence="3">
    <location>
        <begin position="82"/>
        <end position="324"/>
    </location>
</feature>
<dbReference type="Proteomes" id="UP000593892">
    <property type="component" value="Chromosome"/>
</dbReference>
<dbReference type="PANTHER" id="PTHR47197:SF3">
    <property type="entry name" value="DIHYDRO-HEME D1 DEHYDROGENASE"/>
    <property type="match status" value="1"/>
</dbReference>
<organism evidence="4 5">
    <name type="scientific">Paludibaculum fermentans</name>
    <dbReference type="NCBI Taxonomy" id="1473598"/>
    <lineage>
        <taxon>Bacteria</taxon>
        <taxon>Pseudomonadati</taxon>
        <taxon>Acidobacteriota</taxon>
        <taxon>Terriglobia</taxon>
        <taxon>Bryobacterales</taxon>
        <taxon>Bryobacteraceae</taxon>
        <taxon>Paludibaculum</taxon>
    </lineage>
</organism>
<dbReference type="AlphaFoldDB" id="A0A7S7NLN0"/>
<dbReference type="InterPro" id="IPR011045">
    <property type="entry name" value="N2O_reductase_N"/>
</dbReference>
<dbReference type="Gene3D" id="2.130.10.10">
    <property type="entry name" value="YVTN repeat-like/Quinoprotein amine dehydrogenase"/>
    <property type="match status" value="3"/>
</dbReference>
<dbReference type="PANTHER" id="PTHR47197">
    <property type="entry name" value="PROTEIN NIRF"/>
    <property type="match status" value="1"/>
</dbReference>
<evidence type="ECO:0000313" key="5">
    <source>
        <dbReference type="Proteomes" id="UP000593892"/>
    </source>
</evidence>
<reference evidence="4 5" key="1">
    <citation type="submission" date="2020-10" db="EMBL/GenBank/DDBJ databases">
        <title>Complete genome sequence of Paludibaculum fermentans P105T, a facultatively anaerobic acidobacterium capable of dissimilatory Fe(III) reduction.</title>
        <authorList>
            <person name="Dedysh S.N."/>
            <person name="Beletsky A.V."/>
            <person name="Kulichevskaya I.S."/>
            <person name="Mardanov A.V."/>
            <person name="Ravin N.V."/>
        </authorList>
    </citation>
    <scope>NUCLEOTIDE SEQUENCE [LARGE SCALE GENOMIC DNA]</scope>
    <source>
        <strain evidence="4 5">P105</strain>
    </source>
</reference>
<accession>A0A7S7NLN0</accession>
<dbReference type="NCBIfam" id="TIGR02276">
    <property type="entry name" value="beta_rpt_yvtn"/>
    <property type="match status" value="3"/>
</dbReference>
<keyword evidence="5" id="KW-1185">Reference proteome</keyword>